<dbReference type="InterPro" id="IPR013324">
    <property type="entry name" value="RNA_pol_sigma_r3/r4-like"/>
</dbReference>
<name>A0A848RJH4_9FIRM</name>
<dbReference type="RefSeq" id="WP_169970318.1">
    <property type="nucleotide sequence ID" value="NZ_JABDSR010000018.1"/>
</dbReference>
<proteinExistence type="predicted"/>
<dbReference type="AlphaFoldDB" id="A0A848RJH4"/>
<sequence>MTSREYLEQIKHLDKEIMTNKAMIESLEDSIKNHKDKEILNEIKRLKDEIKRLKDEIKNRLIYIAKVKKVVIKEIYKINNSFSRTILLNHYVNGLTLKDIANITHFSYGYIKNRHIKALSEFENCNKEKINKIISD</sequence>
<evidence type="ECO:0000256" key="1">
    <source>
        <dbReference type="SAM" id="Coils"/>
    </source>
</evidence>
<feature type="coiled-coil region" evidence="1">
    <location>
        <begin position="36"/>
        <end position="63"/>
    </location>
</feature>
<accession>A0A848RJH4</accession>
<organism evidence="2 3">
    <name type="scientific">Peptoniphilus faecalis</name>
    <dbReference type="NCBI Taxonomy" id="2731255"/>
    <lineage>
        <taxon>Bacteria</taxon>
        <taxon>Bacillati</taxon>
        <taxon>Bacillota</taxon>
        <taxon>Tissierellia</taxon>
        <taxon>Tissierellales</taxon>
        <taxon>Peptoniphilaceae</taxon>
        <taxon>Peptoniphilus</taxon>
    </lineage>
</organism>
<comment type="caution">
    <text evidence="2">The sequence shown here is derived from an EMBL/GenBank/DDBJ whole genome shotgun (WGS) entry which is preliminary data.</text>
</comment>
<dbReference type="EMBL" id="JABDSR010000018">
    <property type="protein sequence ID" value="NMW85991.1"/>
    <property type="molecule type" value="Genomic_DNA"/>
</dbReference>
<evidence type="ECO:0000313" key="2">
    <source>
        <dbReference type="EMBL" id="NMW85991.1"/>
    </source>
</evidence>
<evidence type="ECO:0000313" key="3">
    <source>
        <dbReference type="Proteomes" id="UP000568273"/>
    </source>
</evidence>
<dbReference type="Proteomes" id="UP000568273">
    <property type="component" value="Unassembled WGS sequence"/>
</dbReference>
<keyword evidence="1" id="KW-0175">Coiled coil</keyword>
<keyword evidence="3" id="KW-1185">Reference proteome</keyword>
<dbReference type="SUPFAM" id="SSF88659">
    <property type="entry name" value="Sigma3 and sigma4 domains of RNA polymerase sigma factors"/>
    <property type="match status" value="1"/>
</dbReference>
<reference evidence="2" key="1">
    <citation type="submission" date="2020-04" db="EMBL/GenBank/DDBJ databases">
        <title>Peptoniphilus sp. nov. isolated from swine feces.</title>
        <authorList>
            <person name="Ryu S.W."/>
        </authorList>
    </citation>
    <scope>NUCLEOTIDE SEQUENCE [LARGE SCALE GENOMIC DNA]</scope>
    <source>
        <strain evidence="2">AGMB00490</strain>
    </source>
</reference>
<gene>
    <name evidence="2" type="ORF">HKO22_09675</name>
</gene>
<protein>
    <submittedName>
        <fullName evidence="2">Uncharacterized protein</fullName>
    </submittedName>
</protein>